<dbReference type="AlphaFoldDB" id="A0A2Z7AF57"/>
<evidence type="ECO:0000313" key="3">
    <source>
        <dbReference type="Proteomes" id="UP000250235"/>
    </source>
</evidence>
<proteinExistence type="predicted"/>
<dbReference type="EMBL" id="KV016074">
    <property type="protein sequence ID" value="KZV20276.1"/>
    <property type="molecule type" value="Genomic_DNA"/>
</dbReference>
<feature type="compositionally biased region" description="Basic residues" evidence="1">
    <location>
        <begin position="24"/>
        <end position="39"/>
    </location>
</feature>
<feature type="region of interest" description="Disordered" evidence="1">
    <location>
        <begin position="71"/>
        <end position="90"/>
    </location>
</feature>
<accession>A0A2Z7AF57</accession>
<dbReference type="Proteomes" id="UP000250235">
    <property type="component" value="Unassembled WGS sequence"/>
</dbReference>
<gene>
    <name evidence="2" type="ORF">F511_44241</name>
</gene>
<feature type="compositionally biased region" description="Basic and acidic residues" evidence="1">
    <location>
        <begin position="9"/>
        <end position="23"/>
    </location>
</feature>
<sequence length="157" mass="16746">MRKPCTDMFNDKLGGEEVADAPKVKRTPAKKKGVTKKRPAAGDAEVAPIFKKKRTTKGNPVAVKRLPVEEPVGVSTTSGPPVAEVATGERPVGGLGITSIAEATTGDADAATEQVLAQLDLVIKDLDVEKGDRVETWFDRAFDEVCVCGSREPRFRG</sequence>
<evidence type="ECO:0000256" key="1">
    <source>
        <dbReference type="SAM" id="MobiDB-lite"/>
    </source>
</evidence>
<name>A0A2Z7AF57_9LAMI</name>
<keyword evidence="3" id="KW-1185">Reference proteome</keyword>
<evidence type="ECO:0000313" key="2">
    <source>
        <dbReference type="EMBL" id="KZV20276.1"/>
    </source>
</evidence>
<organism evidence="2 3">
    <name type="scientific">Dorcoceras hygrometricum</name>
    <dbReference type="NCBI Taxonomy" id="472368"/>
    <lineage>
        <taxon>Eukaryota</taxon>
        <taxon>Viridiplantae</taxon>
        <taxon>Streptophyta</taxon>
        <taxon>Embryophyta</taxon>
        <taxon>Tracheophyta</taxon>
        <taxon>Spermatophyta</taxon>
        <taxon>Magnoliopsida</taxon>
        <taxon>eudicotyledons</taxon>
        <taxon>Gunneridae</taxon>
        <taxon>Pentapetalae</taxon>
        <taxon>asterids</taxon>
        <taxon>lamiids</taxon>
        <taxon>Lamiales</taxon>
        <taxon>Gesneriaceae</taxon>
        <taxon>Didymocarpoideae</taxon>
        <taxon>Trichosporeae</taxon>
        <taxon>Loxocarpinae</taxon>
        <taxon>Dorcoceras</taxon>
    </lineage>
</organism>
<feature type="region of interest" description="Disordered" evidence="1">
    <location>
        <begin position="1"/>
        <end position="42"/>
    </location>
</feature>
<reference evidence="2 3" key="1">
    <citation type="journal article" date="2015" name="Proc. Natl. Acad. Sci. U.S.A.">
        <title>The resurrection genome of Boea hygrometrica: A blueprint for survival of dehydration.</title>
        <authorList>
            <person name="Xiao L."/>
            <person name="Yang G."/>
            <person name="Zhang L."/>
            <person name="Yang X."/>
            <person name="Zhao S."/>
            <person name="Ji Z."/>
            <person name="Zhou Q."/>
            <person name="Hu M."/>
            <person name="Wang Y."/>
            <person name="Chen M."/>
            <person name="Xu Y."/>
            <person name="Jin H."/>
            <person name="Xiao X."/>
            <person name="Hu G."/>
            <person name="Bao F."/>
            <person name="Hu Y."/>
            <person name="Wan P."/>
            <person name="Li L."/>
            <person name="Deng X."/>
            <person name="Kuang T."/>
            <person name="Xiang C."/>
            <person name="Zhu J.K."/>
            <person name="Oliver M.J."/>
            <person name="He Y."/>
        </authorList>
    </citation>
    <scope>NUCLEOTIDE SEQUENCE [LARGE SCALE GENOMIC DNA]</scope>
    <source>
        <strain evidence="3">cv. XS01</strain>
    </source>
</reference>
<protein>
    <submittedName>
        <fullName evidence="2">Uncharacterized protein</fullName>
    </submittedName>
</protein>